<dbReference type="GO" id="GO:0005092">
    <property type="term" value="F:GDP-dissociation inhibitor activity"/>
    <property type="evidence" value="ECO:0007669"/>
    <property type="project" value="InterPro"/>
</dbReference>
<dbReference type="GO" id="GO:0007264">
    <property type="term" value="P:small GTPase-mediated signal transduction"/>
    <property type="evidence" value="ECO:0007669"/>
    <property type="project" value="InterPro"/>
</dbReference>
<dbReference type="PANTHER" id="PTHR11787:SF4">
    <property type="entry name" value="CHM, RAB ESCORT PROTEIN 1"/>
    <property type="match status" value="1"/>
</dbReference>
<dbReference type="Pfam" id="PF00996">
    <property type="entry name" value="GDI"/>
    <property type="match status" value="1"/>
</dbReference>
<dbReference type="Proteomes" id="UP001178507">
    <property type="component" value="Unassembled WGS sequence"/>
</dbReference>
<accession>A0AA36IB18</accession>
<evidence type="ECO:0000256" key="1">
    <source>
        <dbReference type="ARBA" id="ARBA00005593"/>
    </source>
</evidence>
<sequence length="1572" mass="174939">MCHGPRYDKYEAKLKYYVEEDAETEWSKTESRARREEVNYTVEVNASDAVTDMNEEKLTSVYKKAQKEPLGQSNVEAGCLLQNLALSLADGAPATRIKKFANSALKEFGSVCEKDLAELRRAANTRHLNNAERDLHRLFRKRKLAVPLGISTCSFGSLKVQYLSLSSTWFPFLLRNKPEFLLGGFNYDSGNATLLLDTFWANLQQTMGEHAVYSLQAGQLSQCVPFYLHMDEGTGLRKSAVLIISAQPVFGQCTAERFYQAFRDRTDVSDESMHQIMTASQFHNARGDTYNSRLLFTILPKKMYTGKNERTMEGFLEIIAQECTKMMTEGVKVRGTQFYPVCLGLKADAPMLVKAGNFNRSFMNMGKNKGCCWECLAGRDDYPFEDVGTSPVWAETIGLVPPWTSPGALATIPARLCLPEGFFRRDPFHVFKQSIGGHFVASAVVLLTDLGYWPGCSTAVDNKLARAFDDFQHFVKKEWHGKHVTHMKHFTKALFHFPNMDSYPHGRFKGSDCMLMVRWLRHLLTHGFFLESEDPTGRQTRSPLAYPLQIWHKAFFECIVRACTGALRFFHTLHTQGVWLDVAAAQSMATGCLQFTQNYSQLAKLSFEKSLRRFHLEPSLHSMHHFYMELSGAIAAGASSILNPAVHNAEADEDYIGKLARLSRAVHASSTTLRCIERYLLKLHFVAAPDQDDDKADRQRNMAGQRARLPAEVPAPEAMEATSSRKALPEGVNAIDLQRPASCFEDRSFEWDPFDELFGYQLRQMQNDLLRSPTSFSLDLTPRLLYGRSDEVDVLIESGVARYLEFQGLKFTRVLTSNGLASVPLTKSEIFQDAHLSKAEKRLLMRFITSIQPFVSSLAFQSAAQLGVDQAGKVKPAADADALKALNLDLDSSWRSFLEKQSLSERLQDFITYSICLWDWPSEHLSCREALGRMGAFISSLGLYGRGTTMPLLFPMYGVGEVAQGFTRLCAVHRGLYALRTYATHVLTETEKGVNEEEEKEKEATAAAAAVSSSHRACGIVTNRGEVVRAELVVAGCEDFLQEAPVSRASTHCRRCTVLLDRPLLGEEGVSLCVVPPTALDPPLENVVQVLQLDFSSGACPRNVFLAHLSQSAEGASSFEDLDRVLEVLRCQASARCIFRCRYVYRPREKRRWNCGTVAGEVLQSCRLDGSLALVSDPAAAPQLLLAGAELAEAREVFLKSGLPAEEFLKKPPHVAEEERGNAMEELELFNEQMQAQQSPLPRAEEDADAECALSHASPASFRRPRLRALRAAGRGSNDARRRGSGLLGRAALRLSALSCGLLLRLVFWPRELRLDLRGAGKGDGTDPGARSPWASALLGRFRFNASLRRMRRLLRAQEVELNGEEVDFGCNPALLLLVTLLLVLRPVAGLLGLWLLFLLSAAKLRAKSAKPSLSFAAKISAEDLWSCRIWRSCANAGLRDVMQNSIAGLIAELSDLQQATSFDVKGIQVSREGIFLDALAQLPKGSLFTYRLRTGITLVDVEGTQCIFWDDPCIQVKPGWPLPDFWAPLGGFAGRRLPPELRLKSLECQDGQLLVEGRLGGSDGTAIVLRR</sequence>
<dbReference type="SUPFAM" id="SSF54373">
    <property type="entry name" value="FAD-linked reductases, C-terminal domain"/>
    <property type="match status" value="1"/>
</dbReference>
<evidence type="ECO:0000313" key="4">
    <source>
        <dbReference type="Proteomes" id="UP001178507"/>
    </source>
</evidence>
<dbReference type="SUPFAM" id="SSF51905">
    <property type="entry name" value="FAD/NAD(P)-binding domain"/>
    <property type="match status" value="1"/>
</dbReference>
<dbReference type="GO" id="GO:0005829">
    <property type="term" value="C:cytosol"/>
    <property type="evidence" value="ECO:0007669"/>
    <property type="project" value="TreeGrafter"/>
</dbReference>
<keyword evidence="2" id="KW-0472">Membrane</keyword>
<feature type="transmembrane region" description="Helical" evidence="2">
    <location>
        <begin position="1375"/>
        <end position="1400"/>
    </location>
</feature>
<dbReference type="GO" id="GO:0016192">
    <property type="term" value="P:vesicle-mediated transport"/>
    <property type="evidence" value="ECO:0007669"/>
    <property type="project" value="TreeGrafter"/>
</dbReference>
<organism evidence="3 4">
    <name type="scientific">Effrenium voratum</name>
    <dbReference type="NCBI Taxonomy" id="2562239"/>
    <lineage>
        <taxon>Eukaryota</taxon>
        <taxon>Sar</taxon>
        <taxon>Alveolata</taxon>
        <taxon>Dinophyceae</taxon>
        <taxon>Suessiales</taxon>
        <taxon>Symbiodiniaceae</taxon>
        <taxon>Effrenium</taxon>
    </lineage>
</organism>
<dbReference type="Gene3D" id="3.30.519.10">
    <property type="entry name" value="Guanine Nucleotide Dissociation Inhibitor, domain 2"/>
    <property type="match status" value="2"/>
</dbReference>
<protein>
    <submittedName>
        <fullName evidence="3">Uncharacterized protein</fullName>
    </submittedName>
</protein>
<dbReference type="Gene3D" id="3.50.50.60">
    <property type="entry name" value="FAD/NAD(P)-binding domain"/>
    <property type="match status" value="1"/>
</dbReference>
<reference evidence="3" key="1">
    <citation type="submission" date="2023-08" db="EMBL/GenBank/DDBJ databases">
        <authorList>
            <person name="Chen Y."/>
            <person name="Shah S."/>
            <person name="Dougan E. K."/>
            <person name="Thang M."/>
            <person name="Chan C."/>
        </authorList>
    </citation>
    <scope>NUCLEOTIDE SEQUENCE</scope>
</reference>
<dbReference type="GO" id="GO:0005634">
    <property type="term" value="C:nucleus"/>
    <property type="evidence" value="ECO:0007669"/>
    <property type="project" value="TreeGrafter"/>
</dbReference>
<evidence type="ECO:0000256" key="2">
    <source>
        <dbReference type="SAM" id="Phobius"/>
    </source>
</evidence>
<gene>
    <name evidence="3" type="ORF">EVOR1521_LOCUS11275</name>
</gene>
<dbReference type="PANTHER" id="PTHR11787">
    <property type="entry name" value="RAB GDP-DISSOCIATION INHIBITOR"/>
    <property type="match status" value="1"/>
</dbReference>
<proteinExistence type="inferred from homology"/>
<keyword evidence="4" id="KW-1185">Reference proteome</keyword>
<dbReference type="InterPro" id="IPR036188">
    <property type="entry name" value="FAD/NAD-bd_sf"/>
</dbReference>
<keyword evidence="2" id="KW-0812">Transmembrane</keyword>
<name>A0AA36IB18_9DINO</name>
<dbReference type="GO" id="GO:0005968">
    <property type="term" value="C:Rab-protein geranylgeranyltransferase complex"/>
    <property type="evidence" value="ECO:0007669"/>
    <property type="project" value="TreeGrafter"/>
</dbReference>
<keyword evidence="2" id="KW-1133">Transmembrane helix</keyword>
<dbReference type="InterPro" id="IPR018203">
    <property type="entry name" value="GDP_dissociation_inhibitor"/>
</dbReference>
<dbReference type="EMBL" id="CAUJNA010001113">
    <property type="protein sequence ID" value="CAJ1384396.1"/>
    <property type="molecule type" value="Genomic_DNA"/>
</dbReference>
<dbReference type="PRINTS" id="PR00891">
    <property type="entry name" value="RABGDIREP"/>
</dbReference>
<comment type="caution">
    <text evidence="3">The sequence shown here is derived from an EMBL/GenBank/DDBJ whole genome shotgun (WGS) entry which is preliminary data.</text>
</comment>
<comment type="similarity">
    <text evidence="1">Belongs to the Rab GDI family.</text>
</comment>
<evidence type="ECO:0000313" key="3">
    <source>
        <dbReference type="EMBL" id="CAJ1384396.1"/>
    </source>
</evidence>